<dbReference type="PANTHER" id="PTHR43185:SF1">
    <property type="entry name" value="FE(2+) TRANSPORTER FEOB"/>
    <property type="match status" value="1"/>
</dbReference>
<dbReference type="PANTHER" id="PTHR43185">
    <property type="entry name" value="FERROUS IRON TRANSPORT PROTEIN B"/>
    <property type="match status" value="1"/>
</dbReference>
<keyword evidence="1" id="KW-1133">Transmembrane helix</keyword>
<gene>
    <name evidence="3" type="ORF">H8D96_13755</name>
</gene>
<organism evidence="3 4">
    <name type="scientific">Candidatus Desulfatibia vada</name>
    <dbReference type="NCBI Taxonomy" id="2841696"/>
    <lineage>
        <taxon>Bacteria</taxon>
        <taxon>Pseudomonadati</taxon>
        <taxon>Thermodesulfobacteriota</taxon>
        <taxon>Desulfobacteria</taxon>
        <taxon>Desulfobacterales</taxon>
        <taxon>Desulfobacterales incertae sedis</taxon>
        <taxon>Candidatus Desulfatibia</taxon>
    </lineage>
</organism>
<dbReference type="InterPro" id="IPR011642">
    <property type="entry name" value="Gate_dom"/>
</dbReference>
<dbReference type="InterPro" id="IPR041069">
    <property type="entry name" value="FeoB_Cyto"/>
</dbReference>
<keyword evidence="1" id="KW-0472">Membrane</keyword>
<feature type="domain" description="FeoB-type G" evidence="2">
    <location>
        <begin position="18"/>
        <end position="182"/>
    </location>
</feature>
<dbReference type="InterPro" id="IPR011640">
    <property type="entry name" value="Fe2_transport_prot_B_C"/>
</dbReference>
<dbReference type="GO" id="GO:0005525">
    <property type="term" value="F:GTP binding"/>
    <property type="evidence" value="ECO:0007669"/>
    <property type="project" value="InterPro"/>
</dbReference>
<feature type="transmembrane region" description="Helical" evidence="1">
    <location>
        <begin position="367"/>
        <end position="388"/>
    </location>
</feature>
<feature type="transmembrane region" description="Helical" evidence="1">
    <location>
        <begin position="470"/>
        <end position="491"/>
    </location>
</feature>
<dbReference type="GO" id="GO:0015093">
    <property type="term" value="F:ferrous iron transmembrane transporter activity"/>
    <property type="evidence" value="ECO:0007669"/>
    <property type="project" value="InterPro"/>
</dbReference>
<proteinExistence type="predicted"/>
<feature type="transmembrane region" description="Helical" evidence="1">
    <location>
        <begin position="527"/>
        <end position="546"/>
    </location>
</feature>
<feature type="transmembrane region" description="Helical" evidence="1">
    <location>
        <begin position="603"/>
        <end position="624"/>
    </location>
</feature>
<dbReference type="EMBL" id="JACNIG010000257">
    <property type="protein sequence ID" value="MBC8432971.1"/>
    <property type="molecule type" value="Genomic_DNA"/>
</dbReference>
<accession>A0A8J6P3L9</accession>
<dbReference type="Pfam" id="PF07664">
    <property type="entry name" value="FeoB_C"/>
    <property type="match status" value="1"/>
</dbReference>
<dbReference type="GO" id="GO:0005886">
    <property type="term" value="C:plasma membrane"/>
    <property type="evidence" value="ECO:0007669"/>
    <property type="project" value="TreeGrafter"/>
</dbReference>
<dbReference type="Pfam" id="PF17910">
    <property type="entry name" value="FeoB_Cyto"/>
    <property type="match status" value="1"/>
</dbReference>
<dbReference type="Gene3D" id="3.40.50.300">
    <property type="entry name" value="P-loop containing nucleotide triphosphate hydrolases"/>
    <property type="match status" value="1"/>
</dbReference>
<evidence type="ECO:0000259" key="2">
    <source>
        <dbReference type="PROSITE" id="PS51711"/>
    </source>
</evidence>
<dbReference type="AlphaFoldDB" id="A0A8J6P3L9"/>
<feature type="transmembrane region" description="Helical" evidence="1">
    <location>
        <begin position="631"/>
        <end position="652"/>
    </location>
</feature>
<feature type="transmembrane region" description="Helical" evidence="1">
    <location>
        <begin position="408"/>
        <end position="431"/>
    </location>
</feature>
<evidence type="ECO:0000313" key="3">
    <source>
        <dbReference type="EMBL" id="MBC8432971.1"/>
    </source>
</evidence>
<keyword evidence="1" id="KW-0812">Transmembrane</keyword>
<dbReference type="InterPro" id="IPR030389">
    <property type="entry name" value="G_FEOB_dom"/>
</dbReference>
<dbReference type="InterPro" id="IPR050860">
    <property type="entry name" value="FeoB_GTPase"/>
</dbReference>
<sequence>MRKSSECKIDTEGSIHRKQGITIVGNMQVGKTSLFSRICGKATASINIPGNTVSINAGRIKGTEIDAFDTPGVFSIFSSNEDARASRDILLPHKTDYDIQGIVLMADAKHMKRSIAIALQYEEYGLPMLLNINMIDEAASRGIEIDYDKLAVMLGIDVCTTIAREGIGVQKVIANLANMRTANKLIEYPAWIEQFFEIVTKLLKTDDLSPRVIGILLLTGDGGIEEWIESKFGPGMLEQLKDLAQEYRQEEQLSSSILLTNLYNKKAEQIINAVQKVAPPAKSPFIVRFGDWCTQLSTGVPIAIAALYIMYLFIGTFGATFLVDTINGVIFEGYLIPWATKLVAPIPSAFIRDMVVDPDFGILPTGVFLALGLVLPVLFCFYIAFGILEDSGYLSRLSIMLDKVFQKMGLNGKGVIPLLMGFSCVTMAILTTRMLDTEKEKNIATFLLLLGMPCAPLLAVMFIILGKMPLSASITVFGLIFSQILIAGIIVNKILPGKRMPLLMEIPPMRLPKPLQILKMSAAKTYFFMKEAIPVFIMASLVVFLFERMGGLAALEKAAEPVIHGFMGLPVKSVQVFIKTLIRRESGATEIEHLSSIYDNVQLVVNLLVMTFLTPCMNAIIVLFKERGSRASIAIMSTVMIYAILIGSMVNYTCRLLGVTFS</sequence>
<feature type="transmembrane region" description="Helical" evidence="1">
    <location>
        <begin position="443"/>
        <end position="464"/>
    </location>
</feature>
<dbReference type="PROSITE" id="PS51711">
    <property type="entry name" value="G_FEOB"/>
    <property type="match status" value="1"/>
</dbReference>
<dbReference type="Pfam" id="PF07670">
    <property type="entry name" value="Gate"/>
    <property type="match status" value="2"/>
</dbReference>
<feature type="transmembrane region" description="Helical" evidence="1">
    <location>
        <begin position="302"/>
        <end position="323"/>
    </location>
</feature>
<feature type="transmembrane region" description="Helical" evidence="1">
    <location>
        <begin position="335"/>
        <end position="355"/>
    </location>
</feature>
<evidence type="ECO:0000313" key="4">
    <source>
        <dbReference type="Proteomes" id="UP000605201"/>
    </source>
</evidence>
<dbReference type="InterPro" id="IPR027417">
    <property type="entry name" value="P-loop_NTPase"/>
</dbReference>
<protein>
    <submittedName>
        <fullName evidence="3">Ferrous iron transporter B</fullName>
    </submittedName>
</protein>
<dbReference type="Pfam" id="PF02421">
    <property type="entry name" value="FeoB_N"/>
    <property type="match status" value="1"/>
</dbReference>
<dbReference type="Proteomes" id="UP000605201">
    <property type="component" value="Unassembled WGS sequence"/>
</dbReference>
<name>A0A8J6P3L9_9BACT</name>
<dbReference type="SUPFAM" id="SSF52540">
    <property type="entry name" value="P-loop containing nucleoside triphosphate hydrolases"/>
    <property type="match status" value="1"/>
</dbReference>
<reference evidence="3 4" key="1">
    <citation type="submission" date="2020-08" db="EMBL/GenBank/DDBJ databases">
        <title>Bridging the membrane lipid divide: bacteria of the FCB group superphylum have the potential to synthesize archaeal ether lipids.</title>
        <authorList>
            <person name="Villanueva L."/>
            <person name="Von Meijenfeldt F.A.B."/>
            <person name="Westbye A.B."/>
            <person name="Yadav S."/>
            <person name="Hopmans E.C."/>
            <person name="Dutilh B.E."/>
            <person name="Sinninghe Damste J.S."/>
        </authorList>
    </citation>
    <scope>NUCLEOTIDE SEQUENCE [LARGE SCALE GENOMIC DNA]</scope>
    <source>
        <strain evidence="3">NIOZ-UU17</strain>
    </source>
</reference>
<comment type="caution">
    <text evidence="3">The sequence shown here is derived from an EMBL/GenBank/DDBJ whole genome shotgun (WGS) entry which is preliminary data.</text>
</comment>
<evidence type="ECO:0000256" key="1">
    <source>
        <dbReference type="SAM" id="Phobius"/>
    </source>
</evidence>